<dbReference type="InterPro" id="IPR011009">
    <property type="entry name" value="Kinase-like_dom_sf"/>
</dbReference>
<evidence type="ECO:0000313" key="3">
    <source>
        <dbReference type="Proteomes" id="UP000001542"/>
    </source>
</evidence>
<organism evidence="2 3">
    <name type="scientific">Trichomonas vaginalis (strain ATCC PRA-98 / G3)</name>
    <dbReference type="NCBI Taxonomy" id="412133"/>
    <lineage>
        <taxon>Eukaryota</taxon>
        <taxon>Metamonada</taxon>
        <taxon>Parabasalia</taxon>
        <taxon>Trichomonadida</taxon>
        <taxon>Trichomonadidae</taxon>
        <taxon>Trichomonas</taxon>
    </lineage>
</organism>
<dbReference type="SUPFAM" id="SSF56112">
    <property type="entry name" value="Protein kinase-like (PK-like)"/>
    <property type="match status" value="1"/>
</dbReference>
<dbReference type="KEGG" id="tva:4769088"/>
<accession>A2E8B9</accession>
<keyword evidence="2" id="KW-0808">Transferase</keyword>
<gene>
    <name evidence="2" type="ORF">TVAG_359170</name>
</gene>
<feature type="domain" description="Protein kinase" evidence="1">
    <location>
        <begin position="1"/>
        <end position="184"/>
    </location>
</feature>
<dbReference type="PANTHER" id="PTHR24362:SF309">
    <property type="entry name" value="PROTEIN KINASE DOMAIN-CONTAINING PROTEIN"/>
    <property type="match status" value="1"/>
</dbReference>
<dbReference type="GO" id="GO:0051726">
    <property type="term" value="P:regulation of cell cycle"/>
    <property type="evidence" value="ECO:0000318"/>
    <property type="project" value="GO_Central"/>
</dbReference>
<evidence type="ECO:0000259" key="1">
    <source>
        <dbReference type="PROSITE" id="PS50011"/>
    </source>
</evidence>
<dbReference type="VEuPathDB" id="TrichDB:TVAGG3_1026830"/>
<reference evidence="2" key="2">
    <citation type="journal article" date="2007" name="Science">
        <title>Draft genome sequence of the sexually transmitted pathogen Trichomonas vaginalis.</title>
        <authorList>
            <person name="Carlton J.M."/>
            <person name="Hirt R.P."/>
            <person name="Silva J.C."/>
            <person name="Delcher A.L."/>
            <person name="Schatz M."/>
            <person name="Zhao Q."/>
            <person name="Wortman J.R."/>
            <person name="Bidwell S.L."/>
            <person name="Alsmark U.C.M."/>
            <person name="Besteiro S."/>
            <person name="Sicheritz-Ponten T."/>
            <person name="Noel C.J."/>
            <person name="Dacks J.B."/>
            <person name="Foster P.G."/>
            <person name="Simillion C."/>
            <person name="Van de Peer Y."/>
            <person name="Miranda-Saavedra D."/>
            <person name="Barton G.J."/>
            <person name="Westrop G.D."/>
            <person name="Mueller S."/>
            <person name="Dessi D."/>
            <person name="Fiori P.L."/>
            <person name="Ren Q."/>
            <person name="Paulsen I."/>
            <person name="Zhang H."/>
            <person name="Bastida-Corcuera F.D."/>
            <person name="Simoes-Barbosa A."/>
            <person name="Brown M.T."/>
            <person name="Hayes R.D."/>
            <person name="Mukherjee M."/>
            <person name="Okumura C.Y."/>
            <person name="Schneider R."/>
            <person name="Smith A.J."/>
            <person name="Vanacova S."/>
            <person name="Villalvazo M."/>
            <person name="Haas B.J."/>
            <person name="Pertea M."/>
            <person name="Feldblyum T.V."/>
            <person name="Utterback T.R."/>
            <person name="Shu C.L."/>
            <person name="Osoegawa K."/>
            <person name="de Jong P.J."/>
            <person name="Hrdy I."/>
            <person name="Horvathova L."/>
            <person name="Zubacova Z."/>
            <person name="Dolezal P."/>
            <person name="Malik S.B."/>
            <person name="Logsdon J.M. Jr."/>
            <person name="Henze K."/>
            <person name="Gupta A."/>
            <person name="Wang C.C."/>
            <person name="Dunne R.L."/>
            <person name="Upcroft J.A."/>
            <person name="Upcroft P."/>
            <person name="White O."/>
            <person name="Salzberg S.L."/>
            <person name="Tang P."/>
            <person name="Chiu C.-H."/>
            <person name="Lee Y.-S."/>
            <person name="Embley T.M."/>
            <person name="Coombs G.H."/>
            <person name="Mottram J.C."/>
            <person name="Tachezy J."/>
            <person name="Fraser-Liggett C.M."/>
            <person name="Johnson P.J."/>
        </authorList>
    </citation>
    <scope>NUCLEOTIDE SEQUENCE [LARGE SCALE GENOMIC DNA]</scope>
    <source>
        <strain evidence="2">G3</strain>
    </source>
</reference>
<dbReference type="PROSITE" id="PS50011">
    <property type="entry name" value="PROTEIN_KINASE_DOM"/>
    <property type="match status" value="1"/>
</dbReference>
<dbReference type="STRING" id="5722.A2E8B9"/>
<dbReference type="Pfam" id="PF00069">
    <property type="entry name" value="Pkinase"/>
    <property type="match status" value="1"/>
</dbReference>
<name>A2E8B9_TRIV3</name>
<dbReference type="AlphaFoldDB" id="A2E8B9"/>
<proteinExistence type="predicted"/>
<dbReference type="VEuPathDB" id="TrichDB:TVAG_008470"/>
<dbReference type="OMA" id="CEPKERP"/>
<dbReference type="eggNOG" id="KOG0586">
    <property type="taxonomic scope" value="Eukaryota"/>
</dbReference>
<dbReference type="OrthoDB" id="10252171at2759"/>
<dbReference type="GO" id="GO:0005524">
    <property type="term" value="F:ATP binding"/>
    <property type="evidence" value="ECO:0007669"/>
    <property type="project" value="InterPro"/>
</dbReference>
<dbReference type="InterPro" id="IPR008271">
    <property type="entry name" value="Ser/Thr_kinase_AS"/>
</dbReference>
<keyword evidence="2" id="KW-0418">Kinase</keyword>
<dbReference type="RefSeq" id="XP_001323360.1">
    <property type="nucleotide sequence ID" value="XM_001323325.1"/>
</dbReference>
<dbReference type="FunFam" id="1.10.510.10:FF:001542">
    <property type="entry name" value="CAMK family protein kinase"/>
    <property type="match status" value="1"/>
</dbReference>
<dbReference type="PANTHER" id="PTHR24362">
    <property type="entry name" value="SERINE/THREONINE-PROTEIN KINASE NEK"/>
    <property type="match status" value="1"/>
</dbReference>
<dbReference type="InParanoid" id="A2E8B9"/>
<dbReference type="EMBL" id="DS113325">
    <property type="protein sequence ID" value="EAY11137.1"/>
    <property type="molecule type" value="Genomic_DNA"/>
</dbReference>
<protein>
    <submittedName>
        <fullName evidence="2">Protein kinase, putative</fullName>
    </submittedName>
</protein>
<dbReference type="SMART" id="SM00220">
    <property type="entry name" value="S_TKc"/>
    <property type="match status" value="1"/>
</dbReference>
<evidence type="ECO:0000313" key="2">
    <source>
        <dbReference type="EMBL" id="EAY11137.1"/>
    </source>
</evidence>
<keyword evidence="3" id="KW-1185">Reference proteome</keyword>
<dbReference type="PROSITE" id="PS00108">
    <property type="entry name" value="PROTEIN_KINASE_ST"/>
    <property type="match status" value="1"/>
</dbReference>
<dbReference type="Proteomes" id="UP000001542">
    <property type="component" value="Unassembled WGS sequence"/>
</dbReference>
<dbReference type="GO" id="GO:0004674">
    <property type="term" value="F:protein serine/threonine kinase activity"/>
    <property type="evidence" value="ECO:0000318"/>
    <property type="project" value="GO_Central"/>
</dbReference>
<dbReference type="Gene3D" id="1.10.510.10">
    <property type="entry name" value="Transferase(Phosphotransferase) domain 1"/>
    <property type="match status" value="1"/>
</dbReference>
<dbReference type="InterPro" id="IPR000719">
    <property type="entry name" value="Prot_kinase_dom"/>
</dbReference>
<sequence length="241" mass="27636">MIVMEYLPNGDLQSLISQGTRFSVEEQLNITYQILDALNYLHQRGISHRDIKPANILFDENMHPKLIDFGMSCENAASSHTFCGTPFFMAPEIINTDNYDGKKSDIWSLAITLHVMATYVFPFNYQSEVQYLKDVQAKKLFFQNKAQGIMGNIIKEMLICEPKERPSSKEIIEMIEQYCAQHFIVLSSKANQVSRPNTSLPRIVKPNQCLCNGMKLNCPVKINRYSDKMLLRLISHGLKCF</sequence>
<reference evidence="2" key="1">
    <citation type="submission" date="2006-10" db="EMBL/GenBank/DDBJ databases">
        <authorList>
            <person name="Amadeo P."/>
            <person name="Zhao Q."/>
            <person name="Wortman J."/>
            <person name="Fraser-Liggett C."/>
            <person name="Carlton J."/>
        </authorList>
    </citation>
    <scope>NUCLEOTIDE SEQUENCE</scope>
    <source>
        <strain evidence="2">G3</strain>
    </source>
</reference>